<sequence>MKAMTANAKGMVVTGTWVNEGHKVTFMIIENDLIKISDYFDHVVIDGTVKRNWSASRKTSFIDAVEEQDNLIKWGYTRMT</sequence>
<gene>
    <name evidence="1" type="ORF">METZ01_LOCUS214267</name>
</gene>
<proteinExistence type="predicted"/>
<accession>A0A382FGT9</accession>
<protein>
    <submittedName>
        <fullName evidence="1">Uncharacterized protein</fullName>
    </submittedName>
</protein>
<dbReference type="AlphaFoldDB" id="A0A382FGT9"/>
<name>A0A382FGT9_9ZZZZ</name>
<reference evidence="1" key="1">
    <citation type="submission" date="2018-05" db="EMBL/GenBank/DDBJ databases">
        <authorList>
            <person name="Lanie J.A."/>
            <person name="Ng W.-L."/>
            <person name="Kazmierczak K.M."/>
            <person name="Andrzejewski T.M."/>
            <person name="Davidsen T.M."/>
            <person name="Wayne K.J."/>
            <person name="Tettelin H."/>
            <person name="Glass J.I."/>
            <person name="Rusch D."/>
            <person name="Podicherti R."/>
            <person name="Tsui H.-C.T."/>
            <person name="Winkler M.E."/>
        </authorList>
    </citation>
    <scope>NUCLEOTIDE SEQUENCE</scope>
</reference>
<evidence type="ECO:0000313" key="1">
    <source>
        <dbReference type="EMBL" id="SVB61413.1"/>
    </source>
</evidence>
<organism evidence="1">
    <name type="scientific">marine metagenome</name>
    <dbReference type="NCBI Taxonomy" id="408172"/>
    <lineage>
        <taxon>unclassified sequences</taxon>
        <taxon>metagenomes</taxon>
        <taxon>ecological metagenomes</taxon>
    </lineage>
</organism>
<dbReference type="EMBL" id="UINC01049524">
    <property type="protein sequence ID" value="SVB61413.1"/>
    <property type="molecule type" value="Genomic_DNA"/>
</dbReference>